<name>A0A852T9F0_9BACI</name>
<dbReference type="EMBL" id="JACCBX010000004">
    <property type="protein sequence ID" value="NYE05363.1"/>
    <property type="molecule type" value="Genomic_DNA"/>
</dbReference>
<reference evidence="2" key="2">
    <citation type="submission" date="2020-08" db="EMBL/GenBank/DDBJ databases">
        <title>The Agave Microbiome: Exploring the role of microbial communities in plant adaptations to desert environments.</title>
        <authorList>
            <person name="Partida-Martinez L.P."/>
        </authorList>
    </citation>
    <scope>NUCLEOTIDE SEQUENCE [LARGE SCALE GENOMIC DNA]</scope>
    <source>
        <strain evidence="2">AT2.8</strain>
    </source>
</reference>
<dbReference type="Proteomes" id="UP000548423">
    <property type="component" value="Unassembled WGS sequence"/>
</dbReference>
<gene>
    <name evidence="1" type="ORF">F4694_002116</name>
</gene>
<evidence type="ECO:0000313" key="2">
    <source>
        <dbReference type="Proteomes" id="UP000548423"/>
    </source>
</evidence>
<evidence type="ECO:0000313" key="1">
    <source>
        <dbReference type="EMBL" id="NYE05363.1"/>
    </source>
</evidence>
<comment type="caution">
    <text evidence="1">The sequence shown here is derived from an EMBL/GenBank/DDBJ whole genome shotgun (WGS) entry which is preliminary data.</text>
</comment>
<sequence>MIHYVKEAKKEALKTVERFTAKKINCLTTTFFEPFKLAKGSFLIVN</sequence>
<reference evidence="2" key="1">
    <citation type="submission" date="2020-07" db="EMBL/GenBank/DDBJ databases">
        <authorList>
            <person name="Partida-Martinez L."/>
            <person name="Huntemann M."/>
            <person name="Clum A."/>
            <person name="Wang J."/>
            <person name="Palaniappan K."/>
            <person name="Ritter S."/>
            <person name="Chen I.-M."/>
            <person name="Stamatis D."/>
            <person name="Reddy T."/>
            <person name="O'Malley R."/>
            <person name="Daum C."/>
            <person name="Shapiro N."/>
            <person name="Ivanova N."/>
            <person name="Kyrpides N."/>
            <person name="Woyke T."/>
        </authorList>
    </citation>
    <scope>NUCLEOTIDE SEQUENCE [LARGE SCALE GENOMIC DNA]</scope>
    <source>
        <strain evidence="2">AT2.8</strain>
    </source>
</reference>
<organism evidence="1 2">
    <name type="scientific">Neobacillus niacini</name>
    <dbReference type="NCBI Taxonomy" id="86668"/>
    <lineage>
        <taxon>Bacteria</taxon>
        <taxon>Bacillati</taxon>
        <taxon>Bacillota</taxon>
        <taxon>Bacilli</taxon>
        <taxon>Bacillales</taxon>
        <taxon>Bacillaceae</taxon>
        <taxon>Neobacillus</taxon>
    </lineage>
</organism>
<accession>A0A852T9F0</accession>
<proteinExistence type="predicted"/>
<dbReference type="AlphaFoldDB" id="A0A852T9F0"/>
<protein>
    <submittedName>
        <fullName evidence="1">Uncharacterized protein</fullName>
    </submittedName>
</protein>